<accession>A0A9P0MHP0</accession>
<evidence type="ECO:0000313" key="2">
    <source>
        <dbReference type="Proteomes" id="UP001152888"/>
    </source>
</evidence>
<proteinExistence type="predicted"/>
<evidence type="ECO:0000313" key="1">
    <source>
        <dbReference type="EMBL" id="CAH2012136.1"/>
    </source>
</evidence>
<protein>
    <submittedName>
        <fullName evidence="1">Uncharacterized protein</fullName>
    </submittedName>
</protein>
<gene>
    <name evidence="1" type="ORF">ACAOBT_LOCUS32649</name>
</gene>
<dbReference type="EMBL" id="CAKOFQ010008148">
    <property type="protein sequence ID" value="CAH2012136.1"/>
    <property type="molecule type" value="Genomic_DNA"/>
</dbReference>
<keyword evidence="2" id="KW-1185">Reference proteome</keyword>
<dbReference type="OrthoDB" id="8195499at2759"/>
<sequence length="71" mass="8342">MIKHGTNFEYLLQLIGPRTKKQDTVFRESIPAKVRLAVTLFSNWRFIQKSSLLIQDFPRSYITDRARNASK</sequence>
<dbReference type="Proteomes" id="UP001152888">
    <property type="component" value="Unassembled WGS sequence"/>
</dbReference>
<organism evidence="1 2">
    <name type="scientific">Acanthoscelides obtectus</name>
    <name type="common">Bean weevil</name>
    <name type="synonym">Bruchus obtectus</name>
    <dbReference type="NCBI Taxonomy" id="200917"/>
    <lineage>
        <taxon>Eukaryota</taxon>
        <taxon>Metazoa</taxon>
        <taxon>Ecdysozoa</taxon>
        <taxon>Arthropoda</taxon>
        <taxon>Hexapoda</taxon>
        <taxon>Insecta</taxon>
        <taxon>Pterygota</taxon>
        <taxon>Neoptera</taxon>
        <taxon>Endopterygota</taxon>
        <taxon>Coleoptera</taxon>
        <taxon>Polyphaga</taxon>
        <taxon>Cucujiformia</taxon>
        <taxon>Chrysomeloidea</taxon>
        <taxon>Chrysomelidae</taxon>
        <taxon>Bruchinae</taxon>
        <taxon>Bruchini</taxon>
        <taxon>Acanthoscelides</taxon>
    </lineage>
</organism>
<name>A0A9P0MHP0_ACAOB</name>
<comment type="caution">
    <text evidence="1">The sequence shown here is derived from an EMBL/GenBank/DDBJ whole genome shotgun (WGS) entry which is preliminary data.</text>
</comment>
<dbReference type="AlphaFoldDB" id="A0A9P0MHP0"/>
<reference evidence="1" key="1">
    <citation type="submission" date="2022-03" db="EMBL/GenBank/DDBJ databases">
        <authorList>
            <person name="Sayadi A."/>
        </authorList>
    </citation>
    <scope>NUCLEOTIDE SEQUENCE</scope>
</reference>